<keyword evidence="2" id="KW-1185">Reference proteome</keyword>
<evidence type="ECO:0000313" key="2">
    <source>
        <dbReference type="Proteomes" id="UP000515971"/>
    </source>
</evidence>
<accession>A0A7G9SFF1</accession>
<dbReference type="RefSeq" id="WP_187537168.1">
    <property type="nucleotide sequence ID" value="NZ_BAABJT010000001.1"/>
</dbReference>
<dbReference type="Proteomes" id="UP000515971">
    <property type="component" value="Chromosome"/>
</dbReference>
<reference evidence="1 2" key="1">
    <citation type="submission" date="2020-08" db="EMBL/GenBank/DDBJ databases">
        <title>Genome sequence of Sphingomonas lutea KCTC 23642T.</title>
        <authorList>
            <person name="Hyun D.-W."/>
            <person name="Bae J.-W."/>
        </authorList>
    </citation>
    <scope>NUCLEOTIDE SEQUENCE [LARGE SCALE GENOMIC DNA]</scope>
    <source>
        <strain evidence="1 2">KCTC 23642</strain>
    </source>
</reference>
<evidence type="ECO:0008006" key="3">
    <source>
        <dbReference type="Google" id="ProtNLM"/>
    </source>
</evidence>
<gene>
    <name evidence="1" type="ORF">H9L13_07595</name>
</gene>
<dbReference type="EMBL" id="CP060718">
    <property type="protein sequence ID" value="QNN66576.1"/>
    <property type="molecule type" value="Genomic_DNA"/>
</dbReference>
<dbReference type="PROSITE" id="PS51257">
    <property type="entry name" value="PROKAR_LIPOPROTEIN"/>
    <property type="match status" value="1"/>
</dbReference>
<sequence length="90" mass="9914">MRAVACMGALALSACATTARLHSQDELNLIGQRCGVQLGEIFQDESEKRLLFLFKPGATREQRGCVSRWARRNGLKTVFVDNIAFPETGS</sequence>
<dbReference type="AlphaFoldDB" id="A0A7G9SFF1"/>
<protein>
    <recommendedName>
        <fullName evidence="3">Lipoprotein</fullName>
    </recommendedName>
</protein>
<name>A0A7G9SFF1_9SPHN</name>
<dbReference type="KEGG" id="slut:H9L13_07595"/>
<organism evidence="1 2">
    <name type="scientific">Sphingomonas lutea</name>
    <dbReference type="NCBI Taxonomy" id="1045317"/>
    <lineage>
        <taxon>Bacteria</taxon>
        <taxon>Pseudomonadati</taxon>
        <taxon>Pseudomonadota</taxon>
        <taxon>Alphaproteobacteria</taxon>
        <taxon>Sphingomonadales</taxon>
        <taxon>Sphingomonadaceae</taxon>
        <taxon>Sphingomonas</taxon>
    </lineage>
</organism>
<evidence type="ECO:0000313" key="1">
    <source>
        <dbReference type="EMBL" id="QNN66576.1"/>
    </source>
</evidence>
<proteinExistence type="predicted"/>